<dbReference type="Pfam" id="PF09339">
    <property type="entry name" value="HTH_IclR"/>
    <property type="match status" value="1"/>
</dbReference>
<dbReference type="SUPFAM" id="SSF55781">
    <property type="entry name" value="GAF domain-like"/>
    <property type="match status" value="1"/>
</dbReference>
<evidence type="ECO:0000259" key="4">
    <source>
        <dbReference type="PROSITE" id="PS51077"/>
    </source>
</evidence>
<dbReference type="Gene3D" id="3.30.450.40">
    <property type="match status" value="1"/>
</dbReference>
<comment type="caution">
    <text evidence="6">The sequence shown here is derived from an EMBL/GenBank/DDBJ whole genome shotgun (WGS) entry which is preliminary data.</text>
</comment>
<dbReference type="PANTHER" id="PTHR30136">
    <property type="entry name" value="HELIX-TURN-HELIX TRANSCRIPTIONAL REGULATOR, ICLR FAMILY"/>
    <property type="match status" value="1"/>
</dbReference>
<organism evidence="6 7">
    <name type="scientific">Halobium palmae</name>
    <dbReference type="NCBI Taxonomy" id="1776492"/>
    <lineage>
        <taxon>Archaea</taxon>
        <taxon>Methanobacteriati</taxon>
        <taxon>Methanobacteriota</taxon>
        <taxon>Stenosarchaea group</taxon>
        <taxon>Halobacteria</taxon>
        <taxon>Halobacteriales</taxon>
        <taxon>Haloferacaceae</taxon>
        <taxon>Halobium</taxon>
    </lineage>
</organism>
<dbReference type="Pfam" id="PF01614">
    <property type="entry name" value="IclR_C"/>
    <property type="match status" value="1"/>
</dbReference>
<gene>
    <name evidence="6" type="ORF">ACFQE1_03915</name>
</gene>
<dbReference type="AlphaFoldDB" id="A0ABD5RVS8"/>
<dbReference type="EMBL" id="JBHSWU010000024">
    <property type="protein sequence ID" value="MFC6723549.1"/>
    <property type="molecule type" value="Genomic_DNA"/>
</dbReference>
<evidence type="ECO:0000313" key="6">
    <source>
        <dbReference type="EMBL" id="MFC6723549.1"/>
    </source>
</evidence>
<keyword evidence="7" id="KW-1185">Reference proteome</keyword>
<dbReference type="GO" id="GO:0003677">
    <property type="term" value="F:DNA binding"/>
    <property type="evidence" value="ECO:0007669"/>
    <property type="project" value="UniProtKB-KW"/>
</dbReference>
<feature type="domain" description="IclR-ED" evidence="5">
    <location>
        <begin position="70"/>
        <end position="253"/>
    </location>
</feature>
<evidence type="ECO:0000256" key="2">
    <source>
        <dbReference type="ARBA" id="ARBA00023125"/>
    </source>
</evidence>
<dbReference type="PROSITE" id="PS51078">
    <property type="entry name" value="ICLR_ED"/>
    <property type="match status" value="1"/>
</dbReference>
<reference evidence="6 7" key="1">
    <citation type="journal article" date="2019" name="Int. J. Syst. Evol. Microbiol.">
        <title>The Global Catalogue of Microorganisms (GCM) 10K type strain sequencing project: providing services to taxonomists for standard genome sequencing and annotation.</title>
        <authorList>
            <consortium name="The Broad Institute Genomics Platform"/>
            <consortium name="The Broad Institute Genome Sequencing Center for Infectious Disease"/>
            <person name="Wu L."/>
            <person name="Ma J."/>
        </authorList>
    </citation>
    <scope>NUCLEOTIDE SEQUENCE [LARGE SCALE GENOMIC DNA]</scope>
    <source>
        <strain evidence="6 7">NBRC 111368</strain>
    </source>
</reference>
<dbReference type="InterPro" id="IPR029016">
    <property type="entry name" value="GAF-like_dom_sf"/>
</dbReference>
<keyword evidence="3" id="KW-0804">Transcription</keyword>
<name>A0ABD5RVS8_9EURY</name>
<keyword evidence="1" id="KW-0805">Transcription regulation</keyword>
<protein>
    <submittedName>
        <fullName evidence="6">IclR family transcriptional regulator</fullName>
    </submittedName>
</protein>
<evidence type="ECO:0000313" key="7">
    <source>
        <dbReference type="Proteomes" id="UP001596328"/>
    </source>
</evidence>
<keyword evidence="2" id="KW-0238">DNA-binding</keyword>
<evidence type="ECO:0000259" key="5">
    <source>
        <dbReference type="PROSITE" id="PS51078"/>
    </source>
</evidence>
<dbReference type="SMART" id="SM00346">
    <property type="entry name" value="HTH_ICLR"/>
    <property type="match status" value="1"/>
</dbReference>
<dbReference type="InterPro" id="IPR014757">
    <property type="entry name" value="Tscrpt_reg_IclR_C"/>
</dbReference>
<dbReference type="InterPro" id="IPR036388">
    <property type="entry name" value="WH-like_DNA-bd_sf"/>
</dbReference>
<dbReference type="GO" id="GO:0006355">
    <property type="term" value="P:regulation of DNA-templated transcription"/>
    <property type="evidence" value="ECO:0007669"/>
    <property type="project" value="UniProtKB-ARBA"/>
</dbReference>
<dbReference type="InterPro" id="IPR036390">
    <property type="entry name" value="WH_DNA-bd_sf"/>
</dbReference>
<proteinExistence type="predicted"/>
<dbReference type="PANTHER" id="PTHR30136:SF35">
    <property type="entry name" value="HTH-TYPE TRANSCRIPTIONAL REGULATOR RV1719"/>
    <property type="match status" value="1"/>
</dbReference>
<dbReference type="PROSITE" id="PS51077">
    <property type="entry name" value="HTH_ICLR"/>
    <property type="match status" value="1"/>
</dbReference>
<feature type="domain" description="HTH iclR-type" evidence="4">
    <location>
        <begin position="10"/>
        <end position="69"/>
    </location>
</feature>
<dbReference type="SUPFAM" id="SSF46785">
    <property type="entry name" value="Winged helix' DNA-binding domain"/>
    <property type="match status" value="1"/>
</dbReference>
<dbReference type="Proteomes" id="UP001596328">
    <property type="component" value="Unassembled WGS sequence"/>
</dbReference>
<evidence type="ECO:0000256" key="3">
    <source>
        <dbReference type="ARBA" id="ARBA00023163"/>
    </source>
</evidence>
<dbReference type="InterPro" id="IPR005471">
    <property type="entry name" value="Tscrpt_reg_IclR_N"/>
</dbReference>
<dbReference type="Gene3D" id="1.10.10.10">
    <property type="entry name" value="Winged helix-like DNA-binding domain superfamily/Winged helix DNA-binding domain"/>
    <property type="match status" value="1"/>
</dbReference>
<accession>A0ABD5RVS8</accession>
<sequence length="253" mass="28446">MDNDSQSRSIKSAERTFDIIEIVYQHEGATLTEISKEIDLARSTLHDYLKTHVNAGYLVKEGMQYYVSLRLMELGQHAKTTRTAWEEVKPVLREIGNETGEHVWFVVEEQGQGVYVDNYAGENVISLFNTPGVRHHLHCTAAGKSILAHLPEQRVTKILKRYGLPKFTDQTITDEAKLRDQLTEIRETGIAFADGEWNEGLRAVACPVIRDDEVLGAITLGAPTKRLSGSYYRDEIPSIVSGAVNRLELSFTK</sequence>
<evidence type="ECO:0000256" key="1">
    <source>
        <dbReference type="ARBA" id="ARBA00023015"/>
    </source>
</evidence>
<dbReference type="InterPro" id="IPR050707">
    <property type="entry name" value="HTH_MetabolicPath_Reg"/>
</dbReference>